<evidence type="ECO:0000256" key="4">
    <source>
        <dbReference type="ARBA" id="ARBA00023274"/>
    </source>
</evidence>
<keyword evidence="4 6" id="KW-0687">Ribonucleoprotein</keyword>
<dbReference type="NCBIfam" id="NF000955">
    <property type="entry name" value="PRK00099.1-1"/>
    <property type="match status" value="1"/>
</dbReference>
<dbReference type="InterPro" id="IPR043141">
    <property type="entry name" value="Ribosomal_uL10-like_sf"/>
</dbReference>
<evidence type="ECO:0000256" key="3">
    <source>
        <dbReference type="ARBA" id="ARBA00022980"/>
    </source>
</evidence>
<comment type="similarity">
    <text evidence="2 6">Belongs to the universal ribosomal protein uL10 family.</text>
</comment>
<dbReference type="InterPro" id="IPR001790">
    <property type="entry name" value="Ribosomal_uL10"/>
</dbReference>
<gene>
    <name evidence="6" type="primary">rplJ</name>
    <name evidence="7" type="ORF">EDE11_103104</name>
</gene>
<evidence type="ECO:0000256" key="5">
    <source>
        <dbReference type="ARBA" id="ARBA00035202"/>
    </source>
</evidence>
<dbReference type="Proteomes" id="UP000295649">
    <property type="component" value="Unassembled WGS sequence"/>
</dbReference>
<evidence type="ECO:0000256" key="2">
    <source>
        <dbReference type="ARBA" id="ARBA00008889"/>
    </source>
</evidence>
<proteinExistence type="inferred from homology"/>
<keyword evidence="3 6" id="KW-0689">Ribosomal protein</keyword>
<evidence type="ECO:0000313" key="8">
    <source>
        <dbReference type="Proteomes" id="UP000295649"/>
    </source>
</evidence>
<evidence type="ECO:0000256" key="6">
    <source>
        <dbReference type="HAMAP-Rule" id="MF_00362"/>
    </source>
</evidence>
<dbReference type="GO" id="GO:0005840">
    <property type="term" value="C:ribosome"/>
    <property type="evidence" value="ECO:0007669"/>
    <property type="project" value="UniProtKB-KW"/>
</dbReference>
<dbReference type="Gene3D" id="3.30.70.1730">
    <property type="match status" value="1"/>
</dbReference>
<dbReference type="InterPro" id="IPR002363">
    <property type="entry name" value="Ribosomal_uL10_CS_bac"/>
</dbReference>
<keyword evidence="8" id="KW-1185">Reference proteome</keyword>
<dbReference type="CDD" id="cd05797">
    <property type="entry name" value="Ribosomal_L10"/>
    <property type="match status" value="1"/>
</dbReference>
<sequence length="180" mass="19666">MRFIDPMHNRKVPEVDVALNLDSKKVVVEEVAEFAAKAHSAIAAEYRGLTVTELTELRKTARETGVYLRVVKNTLAKRAVAGTEFECMQEGLVGPLILAFSMEDPGCAARLISEFSKGHNKLIAKVVAIGGQAFDGSELDRLARLPTRDQGISMLMSVMKAPVEKLARTLAVIRDEKEAA</sequence>
<comment type="subunit">
    <text evidence="6">Part of the ribosomal stalk of the 50S ribosomal subunit. The N-terminus interacts with L11 and the large rRNA to form the base of the stalk. The C-terminus forms an elongated spine to which L12 dimers bind in a sequential fashion forming a multimeric L10(L12)X complex.</text>
</comment>
<dbReference type="InterPro" id="IPR047865">
    <property type="entry name" value="Ribosomal_uL10_bac_type"/>
</dbReference>
<name>A0ABY2CVQ2_METMH</name>
<reference evidence="7 8" key="1">
    <citation type="submission" date="2019-03" db="EMBL/GenBank/DDBJ databases">
        <title>Systems level insights into methane cycling in arid and semi-arid ecosystems.</title>
        <authorList>
            <person name="Kalyuzhnaya M."/>
        </authorList>
    </citation>
    <scope>NUCLEOTIDE SEQUENCE [LARGE SCALE GENOMIC DNA]</scope>
    <source>
        <strain evidence="7 8">S-1</strain>
    </source>
</reference>
<comment type="function">
    <text evidence="1 6">Forms part of the ribosomal stalk, playing a central role in the interaction of the ribosome with GTP-bound translation factors.</text>
</comment>
<protein>
    <recommendedName>
        <fullName evidence="5 6">Large ribosomal subunit protein uL10</fullName>
    </recommendedName>
</protein>
<evidence type="ECO:0000256" key="1">
    <source>
        <dbReference type="ARBA" id="ARBA00002633"/>
    </source>
</evidence>
<evidence type="ECO:0000313" key="7">
    <source>
        <dbReference type="EMBL" id="TCV86878.1"/>
    </source>
</evidence>
<dbReference type="PANTHER" id="PTHR11560">
    <property type="entry name" value="39S RIBOSOMAL PROTEIN L10, MITOCHONDRIAL"/>
    <property type="match status" value="1"/>
</dbReference>
<keyword evidence="6" id="KW-0699">rRNA-binding</keyword>
<dbReference type="Pfam" id="PF00466">
    <property type="entry name" value="Ribosomal_L10"/>
    <property type="match status" value="1"/>
</dbReference>
<dbReference type="SUPFAM" id="SSF160369">
    <property type="entry name" value="Ribosomal protein L10-like"/>
    <property type="match status" value="1"/>
</dbReference>
<dbReference type="EMBL" id="SMCN01000003">
    <property type="protein sequence ID" value="TCV86878.1"/>
    <property type="molecule type" value="Genomic_DNA"/>
</dbReference>
<dbReference type="PROSITE" id="PS01109">
    <property type="entry name" value="RIBOSOMAL_L10"/>
    <property type="match status" value="1"/>
</dbReference>
<accession>A0ABY2CVQ2</accession>
<keyword evidence="6" id="KW-0694">RNA-binding</keyword>
<dbReference type="HAMAP" id="MF_00362">
    <property type="entry name" value="Ribosomal_uL10"/>
    <property type="match status" value="1"/>
</dbReference>
<dbReference type="InterPro" id="IPR022973">
    <property type="entry name" value="Ribosomal_uL10_bac"/>
</dbReference>
<organism evidence="7 8">
    <name type="scientific">Methylomonas methanica</name>
    <dbReference type="NCBI Taxonomy" id="421"/>
    <lineage>
        <taxon>Bacteria</taxon>
        <taxon>Pseudomonadati</taxon>
        <taxon>Pseudomonadota</taxon>
        <taxon>Gammaproteobacteria</taxon>
        <taxon>Methylococcales</taxon>
        <taxon>Methylococcaceae</taxon>
        <taxon>Methylomonas</taxon>
    </lineage>
</organism>
<dbReference type="Gene3D" id="6.10.250.2350">
    <property type="match status" value="1"/>
</dbReference>
<comment type="caution">
    <text evidence="7">The sequence shown here is derived from an EMBL/GenBank/DDBJ whole genome shotgun (WGS) entry which is preliminary data.</text>
</comment>